<evidence type="ECO:0000256" key="1">
    <source>
        <dbReference type="SAM" id="MobiDB-lite"/>
    </source>
</evidence>
<dbReference type="KEGG" id="cga:Celgi_1319"/>
<dbReference type="RefSeq" id="WP_013883357.1">
    <property type="nucleotide sequence ID" value="NC_015671.1"/>
</dbReference>
<organism evidence="2 3">
    <name type="scientific">Cellulomonas gilvus (strain ATCC 13127 / NRRL B-14078)</name>
    <name type="common">Cellvibrio gilvus</name>
    <dbReference type="NCBI Taxonomy" id="593907"/>
    <lineage>
        <taxon>Bacteria</taxon>
        <taxon>Bacillati</taxon>
        <taxon>Actinomycetota</taxon>
        <taxon>Actinomycetes</taxon>
        <taxon>Micrococcales</taxon>
        <taxon>Cellulomonadaceae</taxon>
        <taxon>Cellulomonas</taxon>
    </lineage>
</organism>
<sequence length="192" mass="20678">MTIDYAHTRTARENRDRKAATLAATARRLGITTDGIAIGGGQRRTVWREAGLDRSPSEDTWHLVHQALAAQPPAVPATAPRVAGPARAGACRVPGCVAASTSFYPSGWWCDEHSPWGRRGLTSSDPNRVPGQPCELQRLRAARGTTPTSYSPPTSTVIDDRAIASGKRRSTTATFQAVKAAQDHRTRARRTA</sequence>
<accession>F8A2Y3</accession>
<dbReference type="Proteomes" id="UP000000485">
    <property type="component" value="Chromosome"/>
</dbReference>
<dbReference type="HOGENOM" id="CLU_1412927_0_0_11"/>
<keyword evidence="3" id="KW-1185">Reference proteome</keyword>
<dbReference type="AlphaFoldDB" id="F8A2Y3"/>
<dbReference type="OrthoDB" id="4265034at2"/>
<reference evidence="3" key="1">
    <citation type="submission" date="2011-04" db="EMBL/GenBank/DDBJ databases">
        <title>Complete sequence of Cellvibrio gilvus ATCC 13127.</title>
        <authorList>
            <person name="Lucas S."/>
            <person name="Han J."/>
            <person name="Lapidus A."/>
            <person name="Cheng J.-F."/>
            <person name="Goodwin L."/>
            <person name="Pitluck S."/>
            <person name="Peters L."/>
            <person name="Munk A."/>
            <person name="Detter J.C."/>
            <person name="Han C."/>
            <person name="Tapia R."/>
            <person name="Land M."/>
            <person name="Hauser L."/>
            <person name="Kyrpides N."/>
            <person name="Ivanova N."/>
            <person name="Ovchinnikova G."/>
            <person name="Pagani I."/>
            <person name="Mead D."/>
            <person name="Brumm P."/>
            <person name="Woyke T."/>
        </authorList>
    </citation>
    <scope>NUCLEOTIDE SEQUENCE [LARGE SCALE GENOMIC DNA]</scope>
    <source>
        <strain evidence="3">ATCC 13127 / NRRL B-14078</strain>
    </source>
</reference>
<dbReference type="EMBL" id="CP002665">
    <property type="protein sequence ID" value="AEI11838.1"/>
    <property type="molecule type" value="Genomic_DNA"/>
</dbReference>
<dbReference type="STRING" id="593907.Celgi_1319"/>
<protein>
    <submittedName>
        <fullName evidence="2">Uncharacterized protein</fullName>
    </submittedName>
</protein>
<evidence type="ECO:0000313" key="2">
    <source>
        <dbReference type="EMBL" id="AEI11838.1"/>
    </source>
</evidence>
<evidence type="ECO:0000313" key="3">
    <source>
        <dbReference type="Proteomes" id="UP000000485"/>
    </source>
</evidence>
<gene>
    <name evidence="2" type="ordered locus">Celgi_1319</name>
</gene>
<feature type="region of interest" description="Disordered" evidence="1">
    <location>
        <begin position="164"/>
        <end position="192"/>
    </location>
</feature>
<proteinExistence type="predicted"/>
<name>F8A2Y3_CELGA</name>